<evidence type="ECO:0000313" key="3">
    <source>
        <dbReference type="Proteomes" id="UP000551758"/>
    </source>
</evidence>
<reference evidence="2 3" key="1">
    <citation type="journal article" date="2020" name="Mol. Biol. Evol.">
        <title>Interspecific Gene Flow and the Evolution of Specialization in Black and White Rhinoceros.</title>
        <authorList>
            <person name="Moodley Y."/>
            <person name="Westbury M.V."/>
            <person name="Russo I.M."/>
            <person name="Gopalakrishnan S."/>
            <person name="Rakotoarivelo A."/>
            <person name="Olsen R.A."/>
            <person name="Prost S."/>
            <person name="Tunstall T."/>
            <person name="Ryder O.A."/>
            <person name="Dalen L."/>
            <person name="Bruford M.W."/>
        </authorList>
    </citation>
    <scope>NUCLEOTIDE SEQUENCE [LARGE SCALE GENOMIC DNA]</scope>
    <source>
        <strain evidence="2">SBR-YM</strain>
        <tissue evidence="2">Skin</tissue>
    </source>
</reference>
<keyword evidence="1" id="KW-0732">Signal</keyword>
<dbReference type="EMBL" id="JACDTQ010001359">
    <property type="protein sequence ID" value="KAF5923203.1"/>
    <property type="molecule type" value="Genomic_DNA"/>
</dbReference>
<proteinExistence type="predicted"/>
<dbReference type="Proteomes" id="UP000551758">
    <property type="component" value="Unassembled WGS sequence"/>
</dbReference>
<name>A0A7J7F5A0_DICBM</name>
<dbReference type="AlphaFoldDB" id="A0A7J7F5A0"/>
<keyword evidence="3" id="KW-1185">Reference proteome</keyword>
<feature type="chain" id="PRO_5029588391" evidence="1">
    <location>
        <begin position="38"/>
        <end position="76"/>
    </location>
</feature>
<feature type="signal peptide" evidence="1">
    <location>
        <begin position="1"/>
        <end position="37"/>
    </location>
</feature>
<organism evidence="2 3">
    <name type="scientific">Diceros bicornis minor</name>
    <name type="common">South-central black rhinoceros</name>
    <dbReference type="NCBI Taxonomy" id="77932"/>
    <lineage>
        <taxon>Eukaryota</taxon>
        <taxon>Metazoa</taxon>
        <taxon>Chordata</taxon>
        <taxon>Craniata</taxon>
        <taxon>Vertebrata</taxon>
        <taxon>Euteleostomi</taxon>
        <taxon>Mammalia</taxon>
        <taxon>Eutheria</taxon>
        <taxon>Laurasiatheria</taxon>
        <taxon>Perissodactyla</taxon>
        <taxon>Rhinocerotidae</taxon>
        <taxon>Diceros</taxon>
    </lineage>
</organism>
<evidence type="ECO:0000256" key="1">
    <source>
        <dbReference type="SAM" id="SignalP"/>
    </source>
</evidence>
<comment type="caution">
    <text evidence="2">The sequence shown here is derived from an EMBL/GenBank/DDBJ whole genome shotgun (WGS) entry which is preliminary data.</text>
</comment>
<protein>
    <submittedName>
        <fullName evidence="2">Uncharacterized protein</fullName>
    </submittedName>
</protein>
<sequence>MSAEPTHLVMSSVASLFPVYLLSLCLSLGKFLCVCSSQEQPVTRGLGLTRASEKGREIPTCLSSLAMGNKGPRTGL</sequence>
<evidence type="ECO:0000313" key="2">
    <source>
        <dbReference type="EMBL" id="KAF5923203.1"/>
    </source>
</evidence>
<accession>A0A7J7F5A0</accession>
<gene>
    <name evidence="2" type="ORF">HPG69_012293</name>
</gene>